<protein>
    <submittedName>
        <fullName evidence="1">Uncharacterized protein</fullName>
    </submittedName>
</protein>
<gene>
    <name evidence="1" type="ORF">NFRAN_1989</name>
</gene>
<evidence type="ECO:0000313" key="2">
    <source>
        <dbReference type="Proteomes" id="UP000294299"/>
    </source>
</evidence>
<organism evidence="1 2">
    <name type="scientific">Candidatus Nitrosocosmicus franklandianus</name>
    <dbReference type="NCBI Taxonomy" id="1798806"/>
    <lineage>
        <taxon>Archaea</taxon>
        <taxon>Nitrososphaerota</taxon>
        <taxon>Nitrososphaeria</taxon>
        <taxon>Nitrososphaerales</taxon>
        <taxon>Nitrososphaeraceae</taxon>
        <taxon>Candidatus Nitrosocosmicus</taxon>
    </lineage>
</organism>
<sequence>MFSLDFAIKDFDTSSFVYYLSKTNVILIDINKKNISLSVIHS</sequence>
<dbReference type="KEGG" id="nfn:NFRAN_1989"/>
<dbReference type="EMBL" id="LR216287">
    <property type="protein sequence ID" value="VFJ14311.1"/>
    <property type="molecule type" value="Genomic_DNA"/>
</dbReference>
<proteinExistence type="predicted"/>
<accession>A0A484I969</accession>
<name>A0A484I969_9ARCH</name>
<dbReference type="Proteomes" id="UP000294299">
    <property type="component" value="Chromosome NFRAN"/>
</dbReference>
<dbReference type="AlphaFoldDB" id="A0A484I969"/>
<reference evidence="1 2" key="1">
    <citation type="submission" date="2019-02" db="EMBL/GenBank/DDBJ databases">
        <authorList>
            <person name="Lehtovirta-Morley E L."/>
        </authorList>
    </citation>
    <scope>NUCLEOTIDE SEQUENCE [LARGE SCALE GENOMIC DNA]</scope>
    <source>
        <strain evidence="1">NFRAN1</strain>
    </source>
</reference>
<keyword evidence="2" id="KW-1185">Reference proteome</keyword>
<evidence type="ECO:0000313" key="1">
    <source>
        <dbReference type="EMBL" id="VFJ14311.1"/>
    </source>
</evidence>